<dbReference type="AlphaFoldDB" id="A0A5R9GBU5"/>
<dbReference type="GO" id="GO:0016787">
    <property type="term" value="F:hydrolase activity"/>
    <property type="evidence" value="ECO:0007669"/>
    <property type="project" value="UniProtKB-UniRule"/>
</dbReference>
<dbReference type="PANTHER" id="PTHR11124">
    <property type="entry name" value="VACUOLAR SORTING PROTEIN VPS29"/>
    <property type="match status" value="1"/>
</dbReference>
<evidence type="ECO:0000259" key="3">
    <source>
        <dbReference type="Pfam" id="PF12850"/>
    </source>
</evidence>
<sequence length="171" mass="18641">MSAPLRIGVVSDTHMFSRGAKLPNLLVEGLRGVDLLLHAGDFTDPAVVPLLEAVAPLEAVAGNNDGIDIVRRFGFRKIVEAGGRRIGLVHGHDGPGRSTEAKAAISFRDDPVDIVVFGHSHVPYYEMSPDGVLLFNPGSPTDKRRQPRYSYGLIEIGERIEAAHRYYDDKA</sequence>
<dbReference type="CDD" id="cd00841">
    <property type="entry name" value="MPP_YfcE"/>
    <property type="match status" value="1"/>
</dbReference>
<gene>
    <name evidence="4" type="ORF">FE782_21225</name>
</gene>
<evidence type="ECO:0000313" key="4">
    <source>
        <dbReference type="EMBL" id="TLS50193.1"/>
    </source>
</evidence>
<organism evidence="4 5">
    <name type="scientific">Paenibacillus antri</name>
    <dbReference type="NCBI Taxonomy" id="2582848"/>
    <lineage>
        <taxon>Bacteria</taxon>
        <taxon>Bacillati</taxon>
        <taxon>Bacillota</taxon>
        <taxon>Bacilli</taxon>
        <taxon>Bacillales</taxon>
        <taxon>Paenibacillaceae</taxon>
        <taxon>Paenibacillus</taxon>
    </lineage>
</organism>
<comment type="caution">
    <text evidence="4">The sequence shown here is derived from an EMBL/GenBank/DDBJ whole genome shotgun (WGS) entry which is preliminary data.</text>
</comment>
<dbReference type="GO" id="GO:0046872">
    <property type="term" value="F:metal ion binding"/>
    <property type="evidence" value="ECO:0007669"/>
    <property type="project" value="UniProtKB-KW"/>
</dbReference>
<dbReference type="RefSeq" id="WP_138196347.1">
    <property type="nucleotide sequence ID" value="NZ_VCIW01000016.1"/>
</dbReference>
<dbReference type="InterPro" id="IPR029052">
    <property type="entry name" value="Metallo-depent_PP-like"/>
</dbReference>
<proteinExistence type="inferred from homology"/>
<protein>
    <recommendedName>
        <fullName evidence="2">Phosphoesterase</fullName>
        <ecNumber evidence="2">3.1.4.-</ecNumber>
    </recommendedName>
</protein>
<dbReference type="EMBL" id="VCIW01000016">
    <property type="protein sequence ID" value="TLS50193.1"/>
    <property type="molecule type" value="Genomic_DNA"/>
</dbReference>
<comment type="cofactor">
    <cofactor evidence="2">
        <name>a divalent metal cation</name>
        <dbReference type="ChEBI" id="CHEBI:60240"/>
    </cofactor>
</comment>
<dbReference type="Gene3D" id="3.60.21.10">
    <property type="match status" value="1"/>
</dbReference>
<evidence type="ECO:0000313" key="5">
    <source>
        <dbReference type="Proteomes" id="UP000309676"/>
    </source>
</evidence>
<reference evidence="4 5" key="1">
    <citation type="submission" date="2019-05" db="EMBL/GenBank/DDBJ databases">
        <authorList>
            <person name="Narsing Rao M.P."/>
            <person name="Li W.J."/>
        </authorList>
    </citation>
    <scope>NUCLEOTIDE SEQUENCE [LARGE SCALE GENOMIC DNA]</scope>
    <source>
        <strain evidence="4 5">SYSU_K30003</strain>
    </source>
</reference>
<dbReference type="SUPFAM" id="SSF56300">
    <property type="entry name" value="Metallo-dependent phosphatases"/>
    <property type="match status" value="1"/>
</dbReference>
<keyword evidence="2" id="KW-0479">Metal-binding</keyword>
<accession>A0A5R9GBU5</accession>
<dbReference type="Pfam" id="PF12850">
    <property type="entry name" value="Metallophos_2"/>
    <property type="match status" value="1"/>
</dbReference>
<dbReference type="NCBIfam" id="TIGR00040">
    <property type="entry name" value="yfcE"/>
    <property type="match status" value="1"/>
</dbReference>
<feature type="domain" description="Calcineurin-like phosphoesterase" evidence="3">
    <location>
        <begin position="5"/>
        <end position="157"/>
    </location>
</feature>
<dbReference type="InterPro" id="IPR041802">
    <property type="entry name" value="MPP_YfcE"/>
</dbReference>
<dbReference type="OrthoDB" id="9800565at2"/>
<dbReference type="Proteomes" id="UP000309676">
    <property type="component" value="Unassembled WGS sequence"/>
</dbReference>
<evidence type="ECO:0000256" key="2">
    <source>
        <dbReference type="RuleBase" id="RU362039"/>
    </source>
</evidence>
<dbReference type="EC" id="3.1.4.-" evidence="2"/>
<comment type="similarity">
    <text evidence="1 2">Belongs to the metallophosphoesterase superfamily. YfcE family.</text>
</comment>
<dbReference type="InterPro" id="IPR024654">
    <property type="entry name" value="Calcineurin-like_PHP_lpxH"/>
</dbReference>
<keyword evidence="5" id="KW-1185">Reference proteome</keyword>
<name>A0A5R9GBU5_9BACL</name>
<evidence type="ECO:0000256" key="1">
    <source>
        <dbReference type="ARBA" id="ARBA00008950"/>
    </source>
</evidence>
<dbReference type="InterPro" id="IPR000979">
    <property type="entry name" value="Phosphodiesterase_MJ0936/Vps29"/>
</dbReference>